<dbReference type="AlphaFoldDB" id="A0A1X9NFU1"/>
<organism evidence="4 5">
    <name type="scientific">Oceanicoccus sagamiensis</name>
    <dbReference type="NCBI Taxonomy" id="716816"/>
    <lineage>
        <taxon>Bacteria</taxon>
        <taxon>Pseudomonadati</taxon>
        <taxon>Pseudomonadota</taxon>
        <taxon>Gammaproteobacteria</taxon>
        <taxon>Cellvibrionales</taxon>
        <taxon>Spongiibacteraceae</taxon>
        <taxon>Oceanicoccus</taxon>
    </lineage>
</organism>
<accession>A0A1X9NFU1</accession>
<evidence type="ECO:0000313" key="5">
    <source>
        <dbReference type="Proteomes" id="UP000193450"/>
    </source>
</evidence>
<dbReference type="InterPro" id="IPR050300">
    <property type="entry name" value="GDXG_lipolytic_enzyme"/>
</dbReference>
<dbReference type="PANTHER" id="PTHR48081">
    <property type="entry name" value="AB HYDROLASE SUPERFAMILY PROTEIN C4A8.06C"/>
    <property type="match status" value="1"/>
</dbReference>
<dbReference type="RefSeq" id="WP_169713937.1">
    <property type="nucleotide sequence ID" value="NZ_CP019343.1"/>
</dbReference>
<protein>
    <recommendedName>
        <fullName evidence="3">Alpha/beta hydrolase fold-3 domain-containing protein</fullName>
    </recommendedName>
</protein>
<dbReference type="Gene3D" id="3.40.50.1820">
    <property type="entry name" value="alpha/beta hydrolase"/>
    <property type="match status" value="1"/>
</dbReference>
<name>A0A1X9NFU1_9GAMM</name>
<dbReference type="GO" id="GO:0004806">
    <property type="term" value="F:triacylglycerol lipase activity"/>
    <property type="evidence" value="ECO:0007669"/>
    <property type="project" value="TreeGrafter"/>
</dbReference>
<evidence type="ECO:0000256" key="2">
    <source>
        <dbReference type="ARBA" id="ARBA00022801"/>
    </source>
</evidence>
<comment type="similarity">
    <text evidence="1">Belongs to the 'GDXG' lipolytic enzyme family.</text>
</comment>
<dbReference type="PANTHER" id="PTHR48081:SF30">
    <property type="entry name" value="ACETYL-HYDROLASE LIPR-RELATED"/>
    <property type="match status" value="1"/>
</dbReference>
<evidence type="ECO:0000256" key="1">
    <source>
        <dbReference type="ARBA" id="ARBA00010515"/>
    </source>
</evidence>
<dbReference type="Proteomes" id="UP000193450">
    <property type="component" value="Chromosome"/>
</dbReference>
<evidence type="ECO:0000259" key="3">
    <source>
        <dbReference type="Pfam" id="PF07859"/>
    </source>
</evidence>
<dbReference type="InterPro" id="IPR013094">
    <property type="entry name" value="AB_hydrolase_3"/>
</dbReference>
<gene>
    <name evidence="4" type="ORF">BST96_06635</name>
</gene>
<dbReference type="KEGG" id="osg:BST96_06635"/>
<dbReference type="SUPFAM" id="SSF53474">
    <property type="entry name" value="alpha/beta-Hydrolases"/>
    <property type="match status" value="1"/>
</dbReference>
<dbReference type="InterPro" id="IPR029058">
    <property type="entry name" value="AB_hydrolase_fold"/>
</dbReference>
<dbReference type="Pfam" id="PF07859">
    <property type="entry name" value="Abhydrolase_3"/>
    <property type="match status" value="1"/>
</dbReference>
<dbReference type="EMBL" id="CP019343">
    <property type="protein sequence ID" value="ARN73817.1"/>
    <property type="molecule type" value="Genomic_DNA"/>
</dbReference>
<keyword evidence="2" id="KW-0378">Hydrolase</keyword>
<evidence type="ECO:0000313" key="4">
    <source>
        <dbReference type="EMBL" id="ARN73817.1"/>
    </source>
</evidence>
<dbReference type="STRING" id="716816.BST96_06635"/>
<feature type="domain" description="Alpha/beta hydrolase fold-3" evidence="3">
    <location>
        <begin position="109"/>
        <end position="313"/>
    </location>
</feature>
<proteinExistence type="inferred from homology"/>
<reference evidence="4 5" key="1">
    <citation type="submission" date="2016-11" db="EMBL/GenBank/DDBJ databases">
        <title>Trade-off between light-utilization and light-protection in marine flavobacteria.</title>
        <authorList>
            <person name="Kumagai Y."/>
        </authorList>
    </citation>
    <scope>NUCLEOTIDE SEQUENCE [LARGE SCALE GENOMIC DNA]</scope>
    <source>
        <strain evidence="4 5">NBRC 107125</strain>
    </source>
</reference>
<sequence>MTKPTDNTTSLQIPAFTLEDSTLLPAQSREAIQRYRDYQRQLISTAATMPSDPVAFRHQAHQLFYQGPLYASLIARYAATATTETLAGVECEVFLPAEGIAQANTNRVLINLHGGSFENGTHTNSVLESLPVAALGKIKVISIDYRKAPEHRFPAATDDVEAVYTALLADYKPEHIGIYGASAGAILTAQTLVRLQQRKQPLPAAIGLLAEGATYIDIGDSLTIGDALSQASLGFGVKEAIQQLRYYQGVDLASPEVTPCQSDALLSAFPPTLLASSTRDFALSQTITTHRHLLKLGVPAELHIWEGLDHVFHYNPDLPETDELHREVVRFFNQHLE</sequence>
<keyword evidence="5" id="KW-1185">Reference proteome</keyword>